<evidence type="ECO:0000313" key="5">
    <source>
        <dbReference type="EMBL" id="MBB4682415.1"/>
    </source>
</evidence>
<dbReference type="Gene3D" id="1.10.10.10">
    <property type="entry name" value="Winged helix-like DNA-binding domain superfamily/Winged helix DNA-binding domain"/>
    <property type="match status" value="1"/>
</dbReference>
<sequence length="187" mass="20484">MTNTPPPDETDSGVPEWAKVIPGLDPAVEGVVDRLHLASRYLERLAAECAAPQGLSSADYEILARLYWVGPPHQLTPTQLAAGTLSPATTITSRLERLQKAGLIIRSVSGNDRRSTPAELTAEGQRIFLSVVTEQARREREAISPLGPTELAELEHLLRRLMFVLEQSLGPAPRRARLAEEAAPRRK</sequence>
<evidence type="ECO:0000313" key="6">
    <source>
        <dbReference type="Proteomes" id="UP000533598"/>
    </source>
</evidence>
<keyword evidence="3" id="KW-0804">Transcription</keyword>
<dbReference type="AlphaFoldDB" id="A0A7W7FYR2"/>
<organism evidence="5 6">
    <name type="scientific">Crossiella cryophila</name>
    <dbReference type="NCBI Taxonomy" id="43355"/>
    <lineage>
        <taxon>Bacteria</taxon>
        <taxon>Bacillati</taxon>
        <taxon>Actinomycetota</taxon>
        <taxon>Actinomycetes</taxon>
        <taxon>Pseudonocardiales</taxon>
        <taxon>Pseudonocardiaceae</taxon>
        <taxon>Crossiella</taxon>
    </lineage>
</organism>
<keyword evidence="1" id="KW-0805">Transcription regulation</keyword>
<dbReference type="EMBL" id="JACHMH010000001">
    <property type="protein sequence ID" value="MBB4682415.1"/>
    <property type="molecule type" value="Genomic_DNA"/>
</dbReference>
<dbReference type="GO" id="GO:0003677">
    <property type="term" value="F:DNA binding"/>
    <property type="evidence" value="ECO:0007669"/>
    <property type="project" value="UniProtKB-KW"/>
</dbReference>
<dbReference type="InterPro" id="IPR036390">
    <property type="entry name" value="WH_DNA-bd_sf"/>
</dbReference>
<name>A0A7W7FYR2_9PSEU</name>
<dbReference type="InterPro" id="IPR000835">
    <property type="entry name" value="HTH_MarR-typ"/>
</dbReference>
<evidence type="ECO:0000256" key="1">
    <source>
        <dbReference type="ARBA" id="ARBA00023015"/>
    </source>
</evidence>
<dbReference type="SMART" id="SM00347">
    <property type="entry name" value="HTH_MARR"/>
    <property type="match status" value="1"/>
</dbReference>
<proteinExistence type="predicted"/>
<dbReference type="GO" id="GO:0003700">
    <property type="term" value="F:DNA-binding transcription factor activity"/>
    <property type="evidence" value="ECO:0007669"/>
    <property type="project" value="InterPro"/>
</dbReference>
<dbReference type="Proteomes" id="UP000533598">
    <property type="component" value="Unassembled WGS sequence"/>
</dbReference>
<dbReference type="InterPro" id="IPR036388">
    <property type="entry name" value="WH-like_DNA-bd_sf"/>
</dbReference>
<dbReference type="PANTHER" id="PTHR42756">
    <property type="entry name" value="TRANSCRIPTIONAL REGULATOR, MARR"/>
    <property type="match status" value="1"/>
</dbReference>
<evidence type="ECO:0000259" key="4">
    <source>
        <dbReference type="PROSITE" id="PS50995"/>
    </source>
</evidence>
<keyword evidence="2 5" id="KW-0238">DNA-binding</keyword>
<dbReference type="RefSeq" id="WP_185009707.1">
    <property type="nucleotide sequence ID" value="NZ_BAAAUI010000007.1"/>
</dbReference>
<comment type="caution">
    <text evidence="5">The sequence shown here is derived from an EMBL/GenBank/DDBJ whole genome shotgun (WGS) entry which is preliminary data.</text>
</comment>
<evidence type="ECO:0000256" key="2">
    <source>
        <dbReference type="ARBA" id="ARBA00023125"/>
    </source>
</evidence>
<dbReference type="SUPFAM" id="SSF46785">
    <property type="entry name" value="Winged helix' DNA-binding domain"/>
    <property type="match status" value="1"/>
</dbReference>
<gene>
    <name evidence="5" type="ORF">HNR67_008533</name>
</gene>
<dbReference type="Pfam" id="PF12802">
    <property type="entry name" value="MarR_2"/>
    <property type="match status" value="1"/>
</dbReference>
<keyword evidence="6" id="KW-1185">Reference proteome</keyword>
<accession>A0A7W7FYR2</accession>
<evidence type="ECO:0000256" key="3">
    <source>
        <dbReference type="ARBA" id="ARBA00023163"/>
    </source>
</evidence>
<dbReference type="PRINTS" id="PR00598">
    <property type="entry name" value="HTHMARR"/>
</dbReference>
<dbReference type="PANTHER" id="PTHR42756:SF1">
    <property type="entry name" value="TRANSCRIPTIONAL REPRESSOR OF EMRAB OPERON"/>
    <property type="match status" value="1"/>
</dbReference>
<dbReference type="PROSITE" id="PS50995">
    <property type="entry name" value="HTH_MARR_2"/>
    <property type="match status" value="1"/>
</dbReference>
<protein>
    <submittedName>
        <fullName evidence="5">DNA-binding MarR family transcriptional regulator</fullName>
    </submittedName>
</protein>
<feature type="domain" description="HTH marR-type" evidence="4">
    <location>
        <begin position="28"/>
        <end position="163"/>
    </location>
</feature>
<reference evidence="5 6" key="1">
    <citation type="submission" date="2020-08" db="EMBL/GenBank/DDBJ databases">
        <title>Sequencing the genomes of 1000 actinobacteria strains.</title>
        <authorList>
            <person name="Klenk H.-P."/>
        </authorList>
    </citation>
    <scope>NUCLEOTIDE SEQUENCE [LARGE SCALE GENOMIC DNA]</scope>
    <source>
        <strain evidence="5 6">DSM 44230</strain>
    </source>
</reference>